<evidence type="ECO:0000313" key="1">
    <source>
        <dbReference type="EMBL" id="QDH46569.1"/>
    </source>
</evidence>
<reference evidence="1 2" key="1">
    <citation type="submission" date="2019-04" db="EMBL/GenBank/DDBJ databases">
        <title>Novel bacteriophages capable of disrupting biofilms from clinical strains of Aeromonas hydrophila with intrinsic antibiotic resistance.</title>
        <authorList>
            <person name="Kabwe M."/>
            <person name="Brown T.L."/>
            <person name="Speirs L."/>
            <person name="Ku H."/>
            <person name="Leach M."/>
            <person name="Chan H.T."/>
            <person name="Petrovski S."/>
            <person name="Lock P."/>
            <person name="Tucci J."/>
        </authorList>
    </citation>
    <scope>NUCLEOTIDE SEQUENCE [LARGE SCALE GENOMIC DNA]</scope>
</reference>
<dbReference type="EMBL" id="MK838112">
    <property type="protein sequence ID" value="QDH46569.1"/>
    <property type="molecule type" value="Genomic_DNA"/>
</dbReference>
<sequence length="105" mass="12271">MFSDAWLQCGIDPWDDYEGEGGGIPPDPLYYHIHLEFNSLKRETEKAYLFVYKGLDVWIPKSWVKKPNNDGNILDCYVWREGFLANIERLKGGNFAIKRKLCSRL</sequence>
<accession>A0A513ZZW9</accession>
<protein>
    <submittedName>
        <fullName evidence="1">Uncharacterized protein</fullName>
    </submittedName>
</protein>
<evidence type="ECO:0000313" key="2">
    <source>
        <dbReference type="Proteomes" id="UP000319466"/>
    </source>
</evidence>
<organism evidence="1 2">
    <name type="scientific">Aeromonas phage LAh_6</name>
    <dbReference type="NCBI Taxonomy" id="2591030"/>
    <lineage>
        <taxon>Viruses</taxon>
        <taxon>Duplodnaviria</taxon>
        <taxon>Heunggongvirae</taxon>
        <taxon>Uroviricota</taxon>
        <taxon>Caudoviricetes</taxon>
        <taxon>Grimontviridae</taxon>
        <taxon>Lahexavirus</taxon>
        <taxon>Lahexavirus LAh6</taxon>
    </lineage>
</organism>
<keyword evidence="2" id="KW-1185">Reference proteome</keyword>
<proteinExistence type="predicted"/>
<name>A0A513ZZW9_9CAUD</name>
<dbReference type="Proteomes" id="UP000319466">
    <property type="component" value="Segment"/>
</dbReference>
<gene>
    <name evidence="1" type="ORF">LAh6_77</name>
</gene>